<name>A0ABR2K464_9EUKA</name>
<gene>
    <name evidence="2" type="ORF">M9Y10_041388</name>
</gene>
<accession>A0ABR2K464</accession>
<sequence>MTQKITLKIRDNINNEVFDIKVPLSYSGYDLKMEIANEHENLFADNMRLVCSGKLLNDFFSLDFQKIKNNSAIFLISQPKPKKDLDEPENKIKNVDNNDSSTTLLHILQVNPRVVNKRKAKLRLESYIVNMDHIFSSNTIYIYHGEILDKYQTFDYYGIQNDSIIVVLPEDYSNENPALLDKWIKMSSDSETFQNLISSNANKSCKAENSRLIDMRYNNIELNRKHYLSVFNEQNVNLNNYGTSQK</sequence>
<protein>
    <recommendedName>
        <fullName evidence="1">Ubiquitin-like domain-containing protein</fullName>
    </recommendedName>
</protein>
<reference evidence="2 3" key="1">
    <citation type="submission" date="2024-04" db="EMBL/GenBank/DDBJ databases">
        <title>Tritrichomonas musculus Genome.</title>
        <authorList>
            <person name="Alves-Ferreira E."/>
            <person name="Grigg M."/>
            <person name="Lorenzi H."/>
            <person name="Galac M."/>
        </authorList>
    </citation>
    <scope>NUCLEOTIDE SEQUENCE [LARGE SCALE GENOMIC DNA]</scope>
    <source>
        <strain evidence="2 3">EAF2021</strain>
    </source>
</reference>
<dbReference type="EMBL" id="JAPFFF010000007">
    <property type="protein sequence ID" value="KAK8885930.1"/>
    <property type="molecule type" value="Genomic_DNA"/>
</dbReference>
<evidence type="ECO:0000259" key="1">
    <source>
        <dbReference type="PROSITE" id="PS50053"/>
    </source>
</evidence>
<dbReference type="InterPro" id="IPR000626">
    <property type="entry name" value="Ubiquitin-like_dom"/>
</dbReference>
<dbReference type="InterPro" id="IPR029071">
    <property type="entry name" value="Ubiquitin-like_domsf"/>
</dbReference>
<dbReference type="Proteomes" id="UP001470230">
    <property type="component" value="Unassembled WGS sequence"/>
</dbReference>
<feature type="domain" description="Ubiquitin-like" evidence="1">
    <location>
        <begin position="3"/>
        <end position="76"/>
    </location>
</feature>
<dbReference type="PROSITE" id="PS50053">
    <property type="entry name" value="UBIQUITIN_2"/>
    <property type="match status" value="1"/>
</dbReference>
<proteinExistence type="predicted"/>
<keyword evidence="3" id="KW-1185">Reference proteome</keyword>
<organism evidence="2 3">
    <name type="scientific">Tritrichomonas musculus</name>
    <dbReference type="NCBI Taxonomy" id="1915356"/>
    <lineage>
        <taxon>Eukaryota</taxon>
        <taxon>Metamonada</taxon>
        <taxon>Parabasalia</taxon>
        <taxon>Tritrichomonadida</taxon>
        <taxon>Tritrichomonadidae</taxon>
        <taxon>Tritrichomonas</taxon>
    </lineage>
</organism>
<evidence type="ECO:0000313" key="2">
    <source>
        <dbReference type="EMBL" id="KAK8885930.1"/>
    </source>
</evidence>
<evidence type="ECO:0000313" key="3">
    <source>
        <dbReference type="Proteomes" id="UP001470230"/>
    </source>
</evidence>
<comment type="caution">
    <text evidence="2">The sequence shown here is derived from an EMBL/GenBank/DDBJ whole genome shotgun (WGS) entry which is preliminary data.</text>
</comment>
<dbReference type="Gene3D" id="3.10.20.90">
    <property type="entry name" value="Phosphatidylinositol 3-kinase Catalytic Subunit, Chain A, domain 1"/>
    <property type="match status" value="1"/>
</dbReference>
<dbReference type="SUPFAM" id="SSF54236">
    <property type="entry name" value="Ubiquitin-like"/>
    <property type="match status" value="2"/>
</dbReference>